<evidence type="ECO:0000256" key="2">
    <source>
        <dbReference type="ARBA" id="ARBA00023117"/>
    </source>
</evidence>
<comment type="subcellular location">
    <subcellularLocation>
        <location evidence="1">Nucleus</location>
    </subcellularLocation>
</comment>
<dbReference type="InterPro" id="IPR037374">
    <property type="entry name" value="BAZ2A/B_Bromo"/>
</dbReference>
<dbReference type="Gene3D" id="1.20.920.10">
    <property type="entry name" value="Bromodomain-like"/>
    <property type="match status" value="1"/>
</dbReference>
<feature type="transmembrane region" description="Helical" evidence="6">
    <location>
        <begin position="96"/>
        <end position="116"/>
    </location>
</feature>
<evidence type="ECO:0000256" key="5">
    <source>
        <dbReference type="SAM" id="MobiDB-lite"/>
    </source>
</evidence>
<evidence type="ECO:0000259" key="7">
    <source>
        <dbReference type="PROSITE" id="PS50014"/>
    </source>
</evidence>
<evidence type="ECO:0000256" key="3">
    <source>
        <dbReference type="ARBA" id="ARBA00023242"/>
    </source>
</evidence>
<dbReference type="PANTHER" id="PTHR45915">
    <property type="entry name" value="TRANSCRIPTION INTERMEDIARY FACTOR"/>
    <property type="match status" value="1"/>
</dbReference>
<keyword evidence="6" id="KW-1133">Transmembrane helix</keyword>
<dbReference type="Pfam" id="PF10457">
    <property type="entry name" value="MENTAL"/>
    <property type="match status" value="1"/>
</dbReference>
<feature type="transmembrane region" description="Helical" evidence="6">
    <location>
        <begin position="123"/>
        <end position="140"/>
    </location>
</feature>
<keyword evidence="6" id="KW-0472">Membrane</keyword>
<feature type="region of interest" description="Disordered" evidence="5">
    <location>
        <begin position="188"/>
        <end position="227"/>
    </location>
</feature>
<dbReference type="PROSITE" id="PS00633">
    <property type="entry name" value="BROMODOMAIN_1"/>
    <property type="match status" value="1"/>
</dbReference>
<keyword evidence="3" id="KW-0539">Nucleus</keyword>
<keyword evidence="6" id="KW-0812">Transmembrane</keyword>
<dbReference type="Pfam" id="PF00439">
    <property type="entry name" value="Bromodomain"/>
    <property type="match status" value="1"/>
</dbReference>
<proteinExistence type="predicted"/>
<dbReference type="InterPro" id="IPR018359">
    <property type="entry name" value="Bromodomain_CS"/>
</dbReference>
<dbReference type="AlphaFoldDB" id="A0A7R9CEA0"/>
<organism evidence="8">
    <name type="scientific">Timema cristinae</name>
    <name type="common">Walking stick</name>
    <dbReference type="NCBI Taxonomy" id="61476"/>
    <lineage>
        <taxon>Eukaryota</taxon>
        <taxon>Metazoa</taxon>
        <taxon>Ecdysozoa</taxon>
        <taxon>Arthropoda</taxon>
        <taxon>Hexapoda</taxon>
        <taxon>Insecta</taxon>
        <taxon>Pterygota</taxon>
        <taxon>Neoptera</taxon>
        <taxon>Polyneoptera</taxon>
        <taxon>Phasmatodea</taxon>
        <taxon>Timematodea</taxon>
        <taxon>Timematoidea</taxon>
        <taxon>Timematidae</taxon>
        <taxon>Timema</taxon>
    </lineage>
</organism>
<reference evidence="8" key="1">
    <citation type="submission" date="2020-11" db="EMBL/GenBank/DDBJ databases">
        <authorList>
            <person name="Tran Van P."/>
        </authorList>
    </citation>
    <scope>NUCLEOTIDE SEQUENCE</scope>
</reference>
<dbReference type="SUPFAM" id="SSF47370">
    <property type="entry name" value="Bromodomain"/>
    <property type="match status" value="1"/>
</dbReference>
<dbReference type="PROSITE" id="PS50014">
    <property type="entry name" value="BROMODOMAIN_2"/>
    <property type="match status" value="1"/>
</dbReference>
<feature type="compositionally biased region" description="Basic and acidic residues" evidence="5">
    <location>
        <begin position="206"/>
        <end position="215"/>
    </location>
</feature>
<accession>A0A7R9CEA0</accession>
<dbReference type="PANTHER" id="PTHR45915:SF2">
    <property type="entry name" value="TOUTATIS, ISOFORM E"/>
    <property type="match status" value="1"/>
</dbReference>
<dbReference type="SMART" id="SM00297">
    <property type="entry name" value="BROMO"/>
    <property type="match status" value="1"/>
</dbReference>
<dbReference type="InterPro" id="IPR036427">
    <property type="entry name" value="Bromodomain-like_sf"/>
</dbReference>
<dbReference type="InterPro" id="IPR019498">
    <property type="entry name" value="MENTAL"/>
</dbReference>
<dbReference type="EMBL" id="OC316799">
    <property type="protein sequence ID" value="CAD7393789.1"/>
    <property type="molecule type" value="Genomic_DNA"/>
</dbReference>
<dbReference type="InterPro" id="IPR001487">
    <property type="entry name" value="Bromodomain"/>
</dbReference>
<evidence type="ECO:0000313" key="8">
    <source>
        <dbReference type="EMBL" id="CAD7393789.1"/>
    </source>
</evidence>
<evidence type="ECO:0000256" key="6">
    <source>
        <dbReference type="SAM" id="Phobius"/>
    </source>
</evidence>
<gene>
    <name evidence="8" type="ORF">TCEB3V08_LOCUS1749</name>
</gene>
<dbReference type="CDD" id="cd05503">
    <property type="entry name" value="Bromo_BAZ2A_B_like"/>
    <property type="match status" value="1"/>
</dbReference>
<keyword evidence="2 4" id="KW-0103">Bromodomain</keyword>
<evidence type="ECO:0000256" key="4">
    <source>
        <dbReference type="PROSITE-ProRule" id="PRU00035"/>
    </source>
</evidence>
<evidence type="ECO:0000256" key="1">
    <source>
        <dbReference type="ARBA" id="ARBA00004123"/>
    </source>
</evidence>
<dbReference type="GO" id="GO:0005634">
    <property type="term" value="C:nucleus"/>
    <property type="evidence" value="ECO:0007669"/>
    <property type="project" value="UniProtKB-SubCell"/>
</dbReference>
<feature type="domain" description="Bromo" evidence="7">
    <location>
        <begin position="295"/>
        <end position="365"/>
    </location>
</feature>
<feature type="compositionally biased region" description="Pro residues" evidence="5">
    <location>
        <begin position="261"/>
        <end position="270"/>
    </location>
</feature>
<feature type="transmembrane region" description="Helical" evidence="6">
    <location>
        <begin position="65"/>
        <end position="90"/>
    </location>
</feature>
<dbReference type="PRINTS" id="PR00503">
    <property type="entry name" value="BROMODOMAIN"/>
</dbReference>
<name>A0A7R9CEA0_TIMCR</name>
<dbReference type="GO" id="GO:0000785">
    <property type="term" value="C:chromatin"/>
    <property type="evidence" value="ECO:0007669"/>
    <property type="project" value="TreeGrafter"/>
</dbReference>
<sequence length="394" mass="44941">MSAADHEIRAAAESLLNSSSSFHQRPSPTQLSHSMSINTRPDYLLPADLITGSRQSGRMSVVRRFFCLLVTFDLLFTSLMWLIALMMAAISRFTVLLLFYGVLSINHWCVIAWSIATQPVFQVLLILVSFIISWGEVWFLDFKVLPQEQQANDFLQASPLYAESERAPLLRNYLQGLTRHEDYNESVGNFYSPMDSPEGSEDERDPSDHKGEERTHHNKPLLSQEDQYRQDGIEALEVSWQMLNSADWNPPSTPSAGTAPEDPPPSPPVTPNKKERNKKLLKDLNPCRILLEDLESHDEAWPFLLPVNTKQFPTYRKIIKTPMDLSTIKRKLQDLIYKSREDFVSDVRQIFNNCETFNEDDSPVGKAGHSMRLFFENRWGELNGGQPKPASSPL</sequence>
<protein>
    <recommendedName>
        <fullName evidence="7">Bromo domain-containing protein</fullName>
    </recommendedName>
</protein>
<feature type="region of interest" description="Disordered" evidence="5">
    <location>
        <begin position="245"/>
        <end position="278"/>
    </location>
</feature>